<dbReference type="Proteomes" id="UP001179121">
    <property type="component" value="Chromosome"/>
</dbReference>
<reference evidence="1" key="1">
    <citation type="submission" date="2022-10" db="EMBL/GenBank/DDBJ databases">
        <authorList>
            <person name="Koch H."/>
        </authorList>
    </citation>
    <scope>NUCLEOTIDE SEQUENCE</scope>
    <source>
        <strain evidence="1">DNF</strain>
    </source>
</reference>
<evidence type="ECO:0000313" key="2">
    <source>
        <dbReference type="Proteomes" id="UP001179121"/>
    </source>
</evidence>
<accession>A0AA86MWI5</accession>
<dbReference type="AlphaFoldDB" id="A0AA86MWI5"/>
<protein>
    <submittedName>
        <fullName evidence="1">Uncharacterized protein</fullName>
    </submittedName>
</protein>
<dbReference type="KEGG" id="nti:DNFV4_00847"/>
<sequence length="63" mass="6904">MALVQVSARLNPSQLKRAKKALGTKTTSETLQKALDLVTEKAAHDWVIQRYSGVGKPDAFKHA</sequence>
<dbReference type="RefSeq" id="WP_289267409.1">
    <property type="nucleotide sequence ID" value="NZ_OX365700.1"/>
</dbReference>
<keyword evidence="2" id="KW-1185">Reference proteome</keyword>
<dbReference type="EMBL" id="OX365700">
    <property type="protein sequence ID" value="CAI4030419.1"/>
    <property type="molecule type" value="Genomic_DNA"/>
</dbReference>
<name>A0AA86MWI5_9BACT</name>
<evidence type="ECO:0000313" key="1">
    <source>
        <dbReference type="EMBL" id="CAI4030419.1"/>
    </source>
</evidence>
<organism evidence="1 2">
    <name type="scientific">Nitrospira tepida</name>
    <dbReference type="NCBI Taxonomy" id="2973512"/>
    <lineage>
        <taxon>Bacteria</taxon>
        <taxon>Pseudomonadati</taxon>
        <taxon>Nitrospirota</taxon>
        <taxon>Nitrospiria</taxon>
        <taxon>Nitrospirales</taxon>
        <taxon>Nitrospiraceae</taxon>
        <taxon>Nitrospira</taxon>
    </lineage>
</organism>
<gene>
    <name evidence="1" type="ORF">DNFV4_00847</name>
</gene>
<proteinExistence type="predicted"/>